<evidence type="ECO:0000313" key="2">
    <source>
        <dbReference type="EMBL" id="BCX49407.1"/>
    </source>
</evidence>
<feature type="chain" id="PRO_5046374538" description="Lipoprotein" evidence="1">
    <location>
        <begin position="29"/>
        <end position="59"/>
    </location>
</feature>
<evidence type="ECO:0000313" key="3">
    <source>
        <dbReference type="Proteomes" id="UP001374893"/>
    </source>
</evidence>
<keyword evidence="1" id="KW-0732">Signal</keyword>
<evidence type="ECO:0008006" key="4">
    <source>
        <dbReference type="Google" id="ProtNLM"/>
    </source>
</evidence>
<organism evidence="2 3">
    <name type="scientific">Haloferula helveola</name>
    <dbReference type="NCBI Taxonomy" id="490095"/>
    <lineage>
        <taxon>Bacteria</taxon>
        <taxon>Pseudomonadati</taxon>
        <taxon>Verrucomicrobiota</taxon>
        <taxon>Verrucomicrobiia</taxon>
        <taxon>Verrucomicrobiales</taxon>
        <taxon>Verrucomicrobiaceae</taxon>
        <taxon>Haloferula</taxon>
    </lineage>
</organism>
<dbReference type="RefSeq" id="WP_338685991.1">
    <property type="nucleotide sequence ID" value="NZ_AP024702.1"/>
</dbReference>
<feature type="signal peptide" evidence="1">
    <location>
        <begin position="1"/>
        <end position="28"/>
    </location>
</feature>
<protein>
    <recommendedName>
        <fullName evidence="4">Lipoprotein</fullName>
    </recommendedName>
</protein>
<evidence type="ECO:0000256" key="1">
    <source>
        <dbReference type="SAM" id="SignalP"/>
    </source>
</evidence>
<proteinExistence type="predicted"/>
<accession>A0ABN6H6T4</accession>
<gene>
    <name evidence="2" type="ORF">HAHE_33150</name>
</gene>
<sequence>MKSPLLFGLLAAFAALLLSNCGSRGGLAAEEEAVAPEAHEMKQFRRSEYEQRGESLGWR</sequence>
<dbReference type="EMBL" id="AP024702">
    <property type="protein sequence ID" value="BCX49407.1"/>
    <property type="molecule type" value="Genomic_DNA"/>
</dbReference>
<reference evidence="2 3" key="1">
    <citation type="submission" date="2021-06" db="EMBL/GenBank/DDBJ databases">
        <title>Complete genome of Haloferula helveola possessing various polysaccharide degrading enzymes.</title>
        <authorList>
            <person name="Takami H."/>
            <person name="Huang C."/>
            <person name="Hamasaki K."/>
        </authorList>
    </citation>
    <scope>NUCLEOTIDE SEQUENCE [LARGE SCALE GENOMIC DNA]</scope>
    <source>
        <strain evidence="2 3">CN-1</strain>
    </source>
</reference>
<keyword evidence="3" id="KW-1185">Reference proteome</keyword>
<name>A0ABN6H6T4_9BACT</name>
<dbReference type="Proteomes" id="UP001374893">
    <property type="component" value="Chromosome"/>
</dbReference>